<dbReference type="NCBIfam" id="NF005849">
    <property type="entry name" value="PRK07765.1"/>
    <property type="match status" value="1"/>
</dbReference>
<dbReference type="GO" id="GO:0005829">
    <property type="term" value="C:cytosol"/>
    <property type="evidence" value="ECO:0007669"/>
    <property type="project" value="TreeGrafter"/>
</dbReference>
<feature type="domain" description="Glutamine amidotransferase" evidence="2">
    <location>
        <begin position="54"/>
        <end position="231"/>
    </location>
</feature>
<organism evidence="3 4">
    <name type="scientific">Gordonia aichiensis NBRC 108223</name>
    <dbReference type="NCBI Taxonomy" id="1220583"/>
    <lineage>
        <taxon>Bacteria</taxon>
        <taxon>Bacillati</taxon>
        <taxon>Actinomycetota</taxon>
        <taxon>Actinomycetes</taxon>
        <taxon>Mycobacteriales</taxon>
        <taxon>Gordoniaceae</taxon>
        <taxon>Gordonia</taxon>
    </lineage>
</organism>
<dbReference type="SUPFAM" id="SSF52317">
    <property type="entry name" value="Class I glutamine amidotransferase-like"/>
    <property type="match status" value="1"/>
</dbReference>
<dbReference type="InterPro" id="IPR050472">
    <property type="entry name" value="Anth_synth/Amidotransfase"/>
</dbReference>
<keyword evidence="4" id="KW-1185">Reference proteome</keyword>
<dbReference type="InterPro" id="IPR017926">
    <property type="entry name" value="GATASE"/>
</dbReference>
<dbReference type="AlphaFoldDB" id="L7KM36"/>
<protein>
    <submittedName>
        <fullName evidence="3">Anthranilate synthase component II</fullName>
    </submittedName>
</protein>
<dbReference type="CDD" id="cd01743">
    <property type="entry name" value="GATase1_Anthranilate_Synthase"/>
    <property type="match status" value="1"/>
</dbReference>
<gene>
    <name evidence="3" type="primary">trpG</name>
    <name evidence="3" type="ORF">GOACH_15_00480</name>
</gene>
<dbReference type="STRING" id="1220583.GOACH_15_00480"/>
<dbReference type="Pfam" id="PF00117">
    <property type="entry name" value="GATase"/>
    <property type="match status" value="1"/>
</dbReference>
<dbReference type="EMBL" id="BANR01000015">
    <property type="protein sequence ID" value="GAC49556.1"/>
    <property type="molecule type" value="Genomic_DNA"/>
</dbReference>
<dbReference type="InterPro" id="IPR006221">
    <property type="entry name" value="TrpG/PapA_dom"/>
</dbReference>
<dbReference type="GO" id="GO:0000162">
    <property type="term" value="P:L-tryptophan biosynthetic process"/>
    <property type="evidence" value="ECO:0007669"/>
    <property type="project" value="TreeGrafter"/>
</dbReference>
<dbReference type="InterPro" id="IPR029062">
    <property type="entry name" value="Class_I_gatase-like"/>
</dbReference>
<dbReference type="PROSITE" id="PS51273">
    <property type="entry name" value="GATASE_TYPE_1"/>
    <property type="match status" value="1"/>
</dbReference>
<dbReference type="PRINTS" id="PR00096">
    <property type="entry name" value="GATASE"/>
</dbReference>
<evidence type="ECO:0000256" key="1">
    <source>
        <dbReference type="ARBA" id="ARBA00022962"/>
    </source>
</evidence>
<accession>L7KM36</accession>
<sequence>MNQPQTSAGRVLVIDNYDSFVYNLVQYLGQLGGSAAGQLGGSAAGQLGGSAGSRSAGLDVTVWRNDDPVLSDDAGQFTPESLRRAVEGFDAVLLSPGPGTPQRAGATIPLVRLAASDEIPLLGVCLGHQAIGAAFGATVDRAPELLHGKTSQVIHDDDGVLAGLPDPFTATRYHSLTVLPETIPDELVVTGRTDTGIVMAMRHRELPIHGVQFHPESVLTQGGHRMLANWLAVAGISVDAGLVDELENEMAAALG</sequence>
<reference evidence="3 4" key="1">
    <citation type="submission" date="2012-12" db="EMBL/GenBank/DDBJ databases">
        <title>Whole genome shotgun sequence of Gordonia aichiensis NBRC 108223.</title>
        <authorList>
            <person name="Isaki-Nakamura S."/>
            <person name="Hosoyama A."/>
            <person name="Tsuchikane K."/>
            <person name="Ando Y."/>
            <person name="Baba S."/>
            <person name="Ohji S."/>
            <person name="Hamada M."/>
            <person name="Tamura T."/>
            <person name="Yamazoe A."/>
            <person name="Yamazaki S."/>
            <person name="Fujita N."/>
        </authorList>
    </citation>
    <scope>NUCLEOTIDE SEQUENCE [LARGE SCALE GENOMIC DNA]</scope>
    <source>
        <strain evidence="3 4">NBRC 108223</strain>
    </source>
</reference>
<dbReference type="PANTHER" id="PTHR43418:SF4">
    <property type="entry name" value="MULTIFUNCTIONAL TRYPTOPHAN BIOSYNTHESIS PROTEIN"/>
    <property type="match status" value="1"/>
</dbReference>
<dbReference type="Proteomes" id="UP000010988">
    <property type="component" value="Unassembled WGS sequence"/>
</dbReference>
<comment type="caution">
    <text evidence="3">The sequence shown here is derived from an EMBL/GenBank/DDBJ whole genome shotgun (WGS) entry which is preliminary data.</text>
</comment>
<evidence type="ECO:0000313" key="3">
    <source>
        <dbReference type="EMBL" id="GAC49556.1"/>
    </source>
</evidence>
<dbReference type="NCBIfam" id="TIGR00566">
    <property type="entry name" value="trpG_papA"/>
    <property type="match status" value="1"/>
</dbReference>
<dbReference type="GO" id="GO:0004049">
    <property type="term" value="F:anthranilate synthase activity"/>
    <property type="evidence" value="ECO:0007669"/>
    <property type="project" value="TreeGrafter"/>
</dbReference>
<dbReference type="Gene3D" id="3.40.50.880">
    <property type="match status" value="1"/>
</dbReference>
<dbReference type="PANTHER" id="PTHR43418">
    <property type="entry name" value="MULTIFUNCTIONAL TRYPTOPHAN BIOSYNTHESIS PROTEIN-RELATED"/>
    <property type="match status" value="1"/>
</dbReference>
<dbReference type="PRINTS" id="PR00099">
    <property type="entry name" value="CPSGATASE"/>
</dbReference>
<name>L7KM36_9ACTN</name>
<evidence type="ECO:0000313" key="4">
    <source>
        <dbReference type="Proteomes" id="UP000010988"/>
    </source>
</evidence>
<keyword evidence="1" id="KW-0315">Glutamine amidotransferase</keyword>
<dbReference type="eggNOG" id="COG0512">
    <property type="taxonomic scope" value="Bacteria"/>
</dbReference>
<dbReference type="FunFam" id="3.40.50.880:FF:000003">
    <property type="entry name" value="Anthranilate synthase component II"/>
    <property type="match status" value="1"/>
</dbReference>
<dbReference type="RefSeq" id="WP_005175906.1">
    <property type="nucleotide sequence ID" value="NZ_BANR01000015.1"/>
</dbReference>
<evidence type="ECO:0000259" key="2">
    <source>
        <dbReference type="Pfam" id="PF00117"/>
    </source>
</evidence>
<proteinExistence type="predicted"/>